<dbReference type="PROSITE" id="PS50112">
    <property type="entry name" value="PAS"/>
    <property type="match status" value="5"/>
</dbReference>
<accession>A0A934W3D3</accession>
<keyword evidence="6" id="KW-1185">Reference proteome</keyword>
<evidence type="ECO:0000259" key="2">
    <source>
        <dbReference type="PROSITE" id="PS50113"/>
    </source>
</evidence>
<name>A0A934W3D3_9BURK</name>
<dbReference type="GO" id="GO:0003824">
    <property type="term" value="F:catalytic activity"/>
    <property type="evidence" value="ECO:0007669"/>
    <property type="project" value="UniProtKB-ARBA"/>
</dbReference>
<evidence type="ECO:0000259" key="1">
    <source>
        <dbReference type="PROSITE" id="PS50112"/>
    </source>
</evidence>
<dbReference type="Proteomes" id="UP000622890">
    <property type="component" value="Unassembled WGS sequence"/>
</dbReference>
<evidence type="ECO:0000259" key="4">
    <source>
        <dbReference type="PROSITE" id="PS50887"/>
    </source>
</evidence>
<dbReference type="InterPro" id="IPR000014">
    <property type="entry name" value="PAS"/>
</dbReference>
<feature type="domain" description="PAS" evidence="1">
    <location>
        <begin position="270"/>
        <end position="340"/>
    </location>
</feature>
<dbReference type="InterPro" id="IPR013655">
    <property type="entry name" value="PAS_fold_3"/>
</dbReference>
<dbReference type="SMART" id="SM00267">
    <property type="entry name" value="GGDEF"/>
    <property type="match status" value="1"/>
</dbReference>
<dbReference type="Pfam" id="PF00989">
    <property type="entry name" value="PAS"/>
    <property type="match status" value="1"/>
</dbReference>
<dbReference type="SMART" id="SM00086">
    <property type="entry name" value="PAC"/>
    <property type="match status" value="4"/>
</dbReference>
<dbReference type="InterPro" id="IPR000160">
    <property type="entry name" value="GGDEF_dom"/>
</dbReference>
<evidence type="ECO:0000259" key="3">
    <source>
        <dbReference type="PROSITE" id="PS50883"/>
    </source>
</evidence>
<dbReference type="CDD" id="cd01948">
    <property type="entry name" value="EAL"/>
    <property type="match status" value="1"/>
</dbReference>
<dbReference type="PANTHER" id="PTHR44757:SF2">
    <property type="entry name" value="BIOFILM ARCHITECTURE MAINTENANCE PROTEIN MBAA"/>
    <property type="match status" value="1"/>
</dbReference>
<proteinExistence type="predicted"/>
<dbReference type="CDD" id="cd01949">
    <property type="entry name" value="GGDEF"/>
    <property type="match status" value="1"/>
</dbReference>
<dbReference type="Pfam" id="PF00563">
    <property type="entry name" value="EAL"/>
    <property type="match status" value="1"/>
</dbReference>
<protein>
    <submittedName>
        <fullName evidence="5">PAS domain S-box protein</fullName>
    </submittedName>
</protein>
<dbReference type="RefSeq" id="WP_200595513.1">
    <property type="nucleotide sequence ID" value="NZ_JAEPBG010000011.1"/>
</dbReference>
<feature type="domain" description="PAS" evidence="1">
    <location>
        <begin position="510"/>
        <end position="561"/>
    </location>
</feature>
<dbReference type="Pfam" id="PF08447">
    <property type="entry name" value="PAS_3"/>
    <property type="match status" value="1"/>
</dbReference>
<dbReference type="InterPro" id="IPR001610">
    <property type="entry name" value="PAC"/>
</dbReference>
<dbReference type="NCBIfam" id="TIGR00229">
    <property type="entry name" value="sensory_box"/>
    <property type="match status" value="5"/>
</dbReference>
<dbReference type="SMART" id="SM00091">
    <property type="entry name" value="PAS"/>
    <property type="match status" value="5"/>
</dbReference>
<dbReference type="InterPro" id="IPR035965">
    <property type="entry name" value="PAS-like_dom_sf"/>
</dbReference>
<gene>
    <name evidence="5" type="ORF">JJB74_22100</name>
</gene>
<dbReference type="SUPFAM" id="SSF141868">
    <property type="entry name" value="EAL domain-like"/>
    <property type="match status" value="1"/>
</dbReference>
<dbReference type="SMART" id="SM00052">
    <property type="entry name" value="EAL"/>
    <property type="match status" value="1"/>
</dbReference>
<dbReference type="InterPro" id="IPR013767">
    <property type="entry name" value="PAS_fold"/>
</dbReference>
<dbReference type="Pfam" id="PF08448">
    <property type="entry name" value="PAS_4"/>
    <property type="match status" value="2"/>
</dbReference>
<reference evidence="5" key="1">
    <citation type="submission" date="2021-01" db="EMBL/GenBank/DDBJ databases">
        <title>Genome sequence of strain Noviherbaspirillum sp. DKR-6.</title>
        <authorList>
            <person name="Chaudhary D.K."/>
        </authorList>
    </citation>
    <scope>NUCLEOTIDE SEQUENCE</scope>
    <source>
        <strain evidence="5">DKR-6</strain>
    </source>
</reference>
<feature type="domain" description="GGDEF" evidence="4">
    <location>
        <begin position="662"/>
        <end position="795"/>
    </location>
</feature>
<dbReference type="Gene3D" id="3.30.70.270">
    <property type="match status" value="1"/>
</dbReference>
<dbReference type="InterPro" id="IPR043128">
    <property type="entry name" value="Rev_trsase/Diguanyl_cyclase"/>
</dbReference>
<dbReference type="PANTHER" id="PTHR44757">
    <property type="entry name" value="DIGUANYLATE CYCLASE DGCP"/>
    <property type="match status" value="1"/>
</dbReference>
<dbReference type="Pfam" id="PF00990">
    <property type="entry name" value="GGDEF"/>
    <property type="match status" value="1"/>
</dbReference>
<feature type="domain" description="PAS" evidence="1">
    <location>
        <begin position="142"/>
        <end position="212"/>
    </location>
</feature>
<dbReference type="EMBL" id="JAEPBG010000011">
    <property type="protein sequence ID" value="MBK4737321.1"/>
    <property type="molecule type" value="Genomic_DNA"/>
</dbReference>
<dbReference type="InterPro" id="IPR035919">
    <property type="entry name" value="EAL_sf"/>
</dbReference>
<dbReference type="SUPFAM" id="SSF55785">
    <property type="entry name" value="PYP-like sensor domain (PAS domain)"/>
    <property type="match status" value="5"/>
</dbReference>
<dbReference type="InterPro" id="IPR000700">
    <property type="entry name" value="PAS-assoc_C"/>
</dbReference>
<comment type="caution">
    <text evidence="5">The sequence shown here is derived from an EMBL/GenBank/DDBJ whole genome shotgun (WGS) entry which is preliminary data.</text>
</comment>
<organism evidence="5 6">
    <name type="scientific">Noviherbaspirillum pedocola</name>
    <dbReference type="NCBI Taxonomy" id="2801341"/>
    <lineage>
        <taxon>Bacteria</taxon>
        <taxon>Pseudomonadati</taxon>
        <taxon>Pseudomonadota</taxon>
        <taxon>Betaproteobacteria</taxon>
        <taxon>Burkholderiales</taxon>
        <taxon>Oxalobacteraceae</taxon>
        <taxon>Noviherbaspirillum</taxon>
    </lineage>
</organism>
<dbReference type="InterPro" id="IPR052155">
    <property type="entry name" value="Biofilm_reg_signaling"/>
</dbReference>
<dbReference type="AlphaFoldDB" id="A0A934W3D3"/>
<dbReference type="PROSITE" id="PS50883">
    <property type="entry name" value="EAL"/>
    <property type="match status" value="1"/>
</dbReference>
<evidence type="ECO:0000313" key="5">
    <source>
        <dbReference type="EMBL" id="MBK4737321.1"/>
    </source>
</evidence>
<dbReference type="InterPro" id="IPR013656">
    <property type="entry name" value="PAS_4"/>
</dbReference>
<dbReference type="PROSITE" id="PS50887">
    <property type="entry name" value="GGDEF"/>
    <property type="match status" value="1"/>
</dbReference>
<dbReference type="InterPro" id="IPR001633">
    <property type="entry name" value="EAL_dom"/>
</dbReference>
<dbReference type="InterPro" id="IPR029787">
    <property type="entry name" value="Nucleotide_cyclase"/>
</dbReference>
<dbReference type="FunFam" id="3.30.70.270:FF:000001">
    <property type="entry name" value="Diguanylate cyclase domain protein"/>
    <property type="match status" value="1"/>
</dbReference>
<dbReference type="Gene3D" id="3.20.20.450">
    <property type="entry name" value="EAL domain"/>
    <property type="match status" value="1"/>
</dbReference>
<feature type="domain" description="PAC" evidence="2">
    <location>
        <begin position="89"/>
        <end position="141"/>
    </location>
</feature>
<dbReference type="CDD" id="cd00130">
    <property type="entry name" value="PAS"/>
    <property type="match status" value="5"/>
</dbReference>
<dbReference type="Gene3D" id="3.30.450.20">
    <property type="entry name" value="PAS domain"/>
    <property type="match status" value="5"/>
</dbReference>
<feature type="domain" description="EAL" evidence="3">
    <location>
        <begin position="804"/>
        <end position="1058"/>
    </location>
</feature>
<dbReference type="Pfam" id="PF13426">
    <property type="entry name" value="PAS_9"/>
    <property type="match status" value="1"/>
</dbReference>
<dbReference type="SUPFAM" id="SSF55073">
    <property type="entry name" value="Nucleotide cyclase"/>
    <property type="match status" value="1"/>
</dbReference>
<feature type="domain" description="PAS" evidence="1">
    <location>
        <begin position="393"/>
        <end position="444"/>
    </location>
</feature>
<dbReference type="NCBIfam" id="TIGR00254">
    <property type="entry name" value="GGDEF"/>
    <property type="match status" value="1"/>
</dbReference>
<feature type="domain" description="PAC" evidence="2">
    <location>
        <begin position="580"/>
        <end position="632"/>
    </location>
</feature>
<dbReference type="PROSITE" id="PS50113">
    <property type="entry name" value="PAC"/>
    <property type="match status" value="2"/>
</dbReference>
<dbReference type="GO" id="GO:0006355">
    <property type="term" value="P:regulation of DNA-templated transcription"/>
    <property type="evidence" value="ECO:0007669"/>
    <property type="project" value="InterPro"/>
</dbReference>
<evidence type="ECO:0000313" key="6">
    <source>
        <dbReference type="Proteomes" id="UP000622890"/>
    </source>
</evidence>
<feature type="domain" description="PAS" evidence="1">
    <location>
        <begin position="17"/>
        <end position="86"/>
    </location>
</feature>
<sequence length="1061" mass="119589">MRHAPPGTYNRPLSPAVQAALQRLADSANMIVWMTNAHGACIYLNPQARSLLPASEVLYQADWMRFVHPDDAQFVRSQFSQAYLTQTQYQSEYRVVRSDGSVRWVLDSAAPRFDEQGDFLGYNGTLLDVTAQHKALDDLEKSEQKYRLLAENASDLICHCDDKGQYLYVSPSYAAFTGIDVESCEKHNVFESMHPDDMERLRKELRRQIESGVEGQVVEVRKRHWSGKYVWVGSKIKLIFGHDKKTVVGAVTISRDITKERDARIETERLSAENKSIIENSLDIIAVLDQDGVVLSVNPAAREIHGYELNEILGRNYFEFLHSDDLENSKLNKAKLLSDGQPLRNIEARYIRKNGQIALLSSSVRWDAVKKQMYVIARDVTEVYKAKADLQRTNDHLNRTLESIGDAFVSIDNDWHITYANKKTASLLGIGRENLLGRSILEVIPGLSGSSTFSYIDSAMRARENTFFEVYYEPVGWWIEARLYPYDDGLSIFFQDITEKKRAADAIKESESRFREMIDLTPAGYIALDSAGNVVEVNPALCAMSGYSAEDLIGRFVLDLMPSCPLGGGYRQKGGAMSAERHEIVMQHKDGRQIHMLGNLTIKRDAEGNPLTLTAFLTDITERKDFETELEKIANHDALTGLPNRTLLRQRLEQMLGNSKGEPVAVMFIDLDRFKEVNDSMGHSLGDRLLQQVATRLKSAMRPSDIIARLGGDEFIVVAHCSSGRDSACDIASRLIDALTVQFYIDGNEIVIGASIGISMYPDDALTEERLFQNADTAMYHAKATDTNRYMFFERLMNEQATRHMLIKSALRRALDRNEFVLHYQPRVTLKTMSICGMEALIRWDHPDLGMISPAEFIPIAEDSGLIGAIGHWVLDEACRHTRHLNETTDCRLSVSVNLSAQQLRDAEVVTQVAEVLEKWQLPAELLELELTETALVKDMDRSADVLKKLKSLGVLLSVDDFGTGYSGLSYLKRFPMDILKLDRSFITQQPEGITGHEFIKALVDMAHALKLSVVAEGIENKDLLRLVQECACDEGQGYYLSKPMPFSSLKEFVLKHHNVE</sequence>